<evidence type="ECO:0008006" key="3">
    <source>
        <dbReference type="Google" id="ProtNLM"/>
    </source>
</evidence>
<evidence type="ECO:0000313" key="2">
    <source>
        <dbReference type="Proteomes" id="UP001144372"/>
    </source>
</evidence>
<dbReference type="Proteomes" id="UP001144372">
    <property type="component" value="Unassembled WGS sequence"/>
</dbReference>
<dbReference type="EMBL" id="BSDR01000001">
    <property type="protein sequence ID" value="GLI34579.1"/>
    <property type="molecule type" value="Genomic_DNA"/>
</dbReference>
<comment type="caution">
    <text evidence="1">The sequence shown here is derived from an EMBL/GenBank/DDBJ whole genome shotgun (WGS) entry which is preliminary data.</text>
</comment>
<accession>A0A9W6FSY1</accession>
<sequence>MAEIAPFRGLRYNKEKVPDLAEVVIPPYDVISPKEQEAYHQMCPYNMVRLELGKSTPEDSEQDNPHTRAARYFQDWQREKVIVRDDDPCMYYYELHYSLTPQVRKTRYGFVCALRLEDFSSGFVRPHEKTFQAVKDERLQLMFACQANLSPVFALYADPDEFVDRALRAGRDGDPVASFKDHQGMEHRLWRVRDLEILRRVRDLMRDKPLFIADGHHRYETALNYRDIQRQRCKNASPRASFEYIMVYLSNLNQEGLTILPTHRLLRSLDSLDLESFLEKARVYFDVSRFEQTASGENQWRAGLEAGASRKDTVIGFHARRVEGFFLMKAKRDAVSSYLSSIRIPEVLQTLDVVVLDQVLLKKILGLSESFLANADNIHFSHDFSKTVQEVKEGNYEAGFLINATRIEQVQDVATSGLIMPHKSTYFYPKVGSGMVIHALSTEEEGI</sequence>
<reference evidence="1" key="1">
    <citation type="submission" date="2022-12" db="EMBL/GenBank/DDBJ databases">
        <title>Reference genome sequencing for broad-spectrum identification of bacterial and archaeal isolates by mass spectrometry.</title>
        <authorList>
            <person name="Sekiguchi Y."/>
            <person name="Tourlousse D.M."/>
        </authorList>
    </citation>
    <scope>NUCLEOTIDE SEQUENCE</scope>
    <source>
        <strain evidence="1">ASRB1</strain>
    </source>
</reference>
<protein>
    <recommendedName>
        <fullName evidence="3">DUF1015 domain-containing protein</fullName>
    </recommendedName>
</protein>
<dbReference type="PANTHER" id="PTHR36454">
    <property type="entry name" value="LMO2823 PROTEIN"/>
    <property type="match status" value="1"/>
</dbReference>
<dbReference type="Pfam" id="PF06245">
    <property type="entry name" value="DUF1015"/>
    <property type="match status" value="1"/>
</dbReference>
<keyword evidence="2" id="KW-1185">Reference proteome</keyword>
<dbReference type="PIRSF" id="PIRSF033563">
    <property type="entry name" value="UCP033563"/>
    <property type="match status" value="1"/>
</dbReference>
<name>A0A9W6FSY1_9BACT</name>
<dbReference type="RefSeq" id="WP_281793920.1">
    <property type="nucleotide sequence ID" value="NZ_BSDR01000001.1"/>
</dbReference>
<organism evidence="1 2">
    <name type="scientific">Desulforhabdus amnigena</name>
    <dbReference type="NCBI Taxonomy" id="40218"/>
    <lineage>
        <taxon>Bacteria</taxon>
        <taxon>Pseudomonadati</taxon>
        <taxon>Thermodesulfobacteriota</taxon>
        <taxon>Syntrophobacteria</taxon>
        <taxon>Syntrophobacterales</taxon>
        <taxon>Syntrophobacteraceae</taxon>
        <taxon>Desulforhabdus</taxon>
    </lineage>
</organism>
<proteinExistence type="predicted"/>
<gene>
    <name evidence="1" type="ORF">DAMNIGENAA_20120</name>
</gene>
<dbReference type="AlphaFoldDB" id="A0A9W6FSY1"/>
<evidence type="ECO:0000313" key="1">
    <source>
        <dbReference type="EMBL" id="GLI34579.1"/>
    </source>
</evidence>
<dbReference type="InterPro" id="IPR008323">
    <property type="entry name" value="UCP033563"/>
</dbReference>
<dbReference type="PANTHER" id="PTHR36454:SF1">
    <property type="entry name" value="DUF1015 DOMAIN-CONTAINING PROTEIN"/>
    <property type="match status" value="1"/>
</dbReference>